<keyword evidence="2" id="KW-0472">Membrane</keyword>
<keyword evidence="3" id="KW-0732">Signal</keyword>
<feature type="chain" id="PRO_5012724598" evidence="3">
    <location>
        <begin position="29"/>
        <end position="337"/>
    </location>
</feature>
<dbReference type="Proteomes" id="UP000185491">
    <property type="component" value="Chromosome"/>
</dbReference>
<gene>
    <name evidence="4" type="ORF">CPHO_00195</name>
</gene>
<evidence type="ECO:0000256" key="1">
    <source>
        <dbReference type="SAM" id="MobiDB-lite"/>
    </source>
</evidence>
<dbReference type="EMBL" id="CP009249">
    <property type="protein sequence ID" value="APT91611.1"/>
    <property type="molecule type" value="Genomic_DNA"/>
</dbReference>
<sequence>MKKFTSALALCLGLSVAAPGLVPVTAAAQTPSMPIRKHPECGEGKGLIGKVTASATRNGVDVPAGEPFQVGDQVVYLLEFTNLEDEEIYLIADLYIDGKEDSYWAGNFPPNVSASEKYIFNAKETKSIAIKGVGQDSTPFVVSEQDLQAGFIHHTFELAASVSPSAVPYCSAQVESTHKVAAPPNEPEKPEVPEAPVPVPPKAPMNPEKPSTPGNAEKPADKPMVKPSAPGKADRPGKTEKPADKPGKTEKPADRPGKTEKPADKPGKTEKPADKPMDKPSAPSKAEKPGSETPVAAIVGGVLGGLALIGALVAAVFSGALNAFLPGPLRNLLAAFL</sequence>
<accession>A0A1L7D0X8</accession>
<evidence type="ECO:0000313" key="4">
    <source>
        <dbReference type="EMBL" id="APT91611.1"/>
    </source>
</evidence>
<feature type="compositionally biased region" description="Basic and acidic residues" evidence="1">
    <location>
        <begin position="232"/>
        <end position="278"/>
    </location>
</feature>
<feature type="transmembrane region" description="Helical" evidence="2">
    <location>
        <begin position="295"/>
        <end position="325"/>
    </location>
</feature>
<dbReference type="KEGG" id="cpho:CPHO_00195"/>
<keyword evidence="2" id="KW-0812">Transmembrane</keyword>
<evidence type="ECO:0000313" key="5">
    <source>
        <dbReference type="Proteomes" id="UP000185491"/>
    </source>
</evidence>
<proteinExistence type="predicted"/>
<organism evidence="4 5">
    <name type="scientific">Corynebacterium phocae</name>
    <dbReference type="NCBI Taxonomy" id="161895"/>
    <lineage>
        <taxon>Bacteria</taxon>
        <taxon>Bacillati</taxon>
        <taxon>Actinomycetota</taxon>
        <taxon>Actinomycetes</taxon>
        <taxon>Mycobacteriales</taxon>
        <taxon>Corynebacteriaceae</taxon>
        <taxon>Corynebacterium</taxon>
    </lineage>
</organism>
<dbReference type="STRING" id="161895.CPHO_00195"/>
<feature type="signal peptide" evidence="3">
    <location>
        <begin position="1"/>
        <end position="28"/>
    </location>
</feature>
<name>A0A1L7D0X8_9CORY</name>
<reference evidence="4 5" key="1">
    <citation type="submission" date="2014-08" db="EMBL/GenBank/DDBJ databases">
        <title>Complete genome sequence of Corynebacterium phocae M408/89/1(T)(=DSM 44612(T)), isolated from the common seal (Phoca vitulina).</title>
        <authorList>
            <person name="Ruckert C."/>
            <person name="Albersmeier A."/>
            <person name="Winkler A."/>
            <person name="Kalinowski J."/>
        </authorList>
    </citation>
    <scope>NUCLEOTIDE SEQUENCE [LARGE SCALE GENOMIC DNA]</scope>
    <source>
        <strain evidence="4 5">M408/89/1</strain>
    </source>
</reference>
<keyword evidence="2" id="KW-1133">Transmembrane helix</keyword>
<feature type="compositionally biased region" description="Pro residues" evidence="1">
    <location>
        <begin position="193"/>
        <end position="204"/>
    </location>
</feature>
<dbReference type="RefSeq" id="WP_075732197.1">
    <property type="nucleotide sequence ID" value="NZ_CP009249.1"/>
</dbReference>
<evidence type="ECO:0000256" key="3">
    <source>
        <dbReference type="SAM" id="SignalP"/>
    </source>
</evidence>
<keyword evidence="5" id="KW-1185">Reference proteome</keyword>
<dbReference type="AlphaFoldDB" id="A0A1L7D0X8"/>
<feature type="region of interest" description="Disordered" evidence="1">
    <location>
        <begin position="178"/>
        <end position="292"/>
    </location>
</feature>
<evidence type="ECO:0000256" key="2">
    <source>
        <dbReference type="SAM" id="Phobius"/>
    </source>
</evidence>
<protein>
    <submittedName>
        <fullName evidence="4">Uncharacterized protein</fullName>
    </submittedName>
</protein>